<accession>A0ABS5DU25</accession>
<organism evidence="1 2">
    <name type="scientific">Ideonella paludis</name>
    <dbReference type="NCBI Taxonomy" id="1233411"/>
    <lineage>
        <taxon>Bacteria</taxon>
        <taxon>Pseudomonadati</taxon>
        <taxon>Pseudomonadota</taxon>
        <taxon>Betaproteobacteria</taxon>
        <taxon>Burkholderiales</taxon>
        <taxon>Sphaerotilaceae</taxon>
        <taxon>Ideonella</taxon>
    </lineage>
</organism>
<name>A0ABS5DU25_9BURK</name>
<protein>
    <submittedName>
        <fullName evidence="1">Uncharacterized protein</fullName>
    </submittedName>
</protein>
<evidence type="ECO:0000313" key="2">
    <source>
        <dbReference type="Proteomes" id="UP000672097"/>
    </source>
</evidence>
<sequence length="102" mass="11267">MDKKRLNIDPKQYQVLVPLMPGLGALIQEKRELYGAKWVAECWRMGVLEGEPGWFFARQGSVSVGTPPSVDAGLLVLAFSETFATQVFLYMLAPKDGPHGTN</sequence>
<reference evidence="1 2" key="1">
    <citation type="submission" date="2021-04" db="EMBL/GenBank/DDBJ databases">
        <title>The genome sequence of type strain Ideonella paludis KCTC 32238.</title>
        <authorList>
            <person name="Liu Y."/>
        </authorList>
    </citation>
    <scope>NUCLEOTIDE SEQUENCE [LARGE SCALE GENOMIC DNA]</scope>
    <source>
        <strain evidence="1 2">KCTC 32238</strain>
    </source>
</reference>
<proteinExistence type="predicted"/>
<comment type="caution">
    <text evidence="1">The sequence shown here is derived from an EMBL/GenBank/DDBJ whole genome shotgun (WGS) entry which is preliminary data.</text>
</comment>
<keyword evidence="2" id="KW-1185">Reference proteome</keyword>
<dbReference type="EMBL" id="JAGQDG010000002">
    <property type="protein sequence ID" value="MBQ0934636.1"/>
    <property type="molecule type" value="Genomic_DNA"/>
</dbReference>
<evidence type="ECO:0000313" key="1">
    <source>
        <dbReference type="EMBL" id="MBQ0934636.1"/>
    </source>
</evidence>
<dbReference type="RefSeq" id="WP_210806796.1">
    <property type="nucleotide sequence ID" value="NZ_JAGQDG010000002.1"/>
</dbReference>
<dbReference type="Proteomes" id="UP000672097">
    <property type="component" value="Unassembled WGS sequence"/>
</dbReference>
<gene>
    <name evidence="1" type="ORF">KAK11_04770</name>
</gene>